<dbReference type="GO" id="GO:0003723">
    <property type="term" value="F:RNA binding"/>
    <property type="evidence" value="ECO:0007669"/>
    <property type="project" value="UniProtKB-UniRule"/>
</dbReference>
<evidence type="ECO:0000256" key="1">
    <source>
        <dbReference type="ARBA" id="ARBA00022884"/>
    </source>
</evidence>
<reference evidence="4" key="1">
    <citation type="submission" date="2023-09" db="UniProtKB">
        <authorList>
            <consortium name="Ensembl"/>
        </authorList>
    </citation>
    <scope>IDENTIFICATION</scope>
</reference>
<dbReference type="AlphaFoldDB" id="A0A8C0W0L4"/>
<dbReference type="PROSITE" id="PS50102">
    <property type="entry name" value="RRM"/>
    <property type="match status" value="1"/>
</dbReference>
<name>A0A8C0W0L4_CASCN</name>
<keyword evidence="1 2" id="KW-0694">RNA-binding</keyword>
<organism evidence="4">
    <name type="scientific">Castor canadensis</name>
    <name type="common">American beaver</name>
    <dbReference type="NCBI Taxonomy" id="51338"/>
    <lineage>
        <taxon>Eukaryota</taxon>
        <taxon>Metazoa</taxon>
        <taxon>Chordata</taxon>
        <taxon>Craniata</taxon>
        <taxon>Vertebrata</taxon>
        <taxon>Euteleostomi</taxon>
        <taxon>Mammalia</taxon>
        <taxon>Eutheria</taxon>
        <taxon>Euarchontoglires</taxon>
        <taxon>Glires</taxon>
        <taxon>Rodentia</taxon>
        <taxon>Castorimorpha</taxon>
        <taxon>Castoridae</taxon>
        <taxon>Castor</taxon>
    </lineage>
</organism>
<dbReference type="SMART" id="SM00360">
    <property type="entry name" value="RRM"/>
    <property type="match status" value="1"/>
</dbReference>
<evidence type="ECO:0000313" key="4">
    <source>
        <dbReference type="Ensembl" id="ENSCCNP00000001368.1"/>
    </source>
</evidence>
<feature type="domain" description="RRM" evidence="3">
    <location>
        <begin position="8"/>
        <end position="71"/>
    </location>
</feature>
<sequence>MMQVVQPGKLFIGGLNAETNAKSIEAVFGKFGHILEVLLMKHRETKKSRGFAFITFESPADAKVAKEMNGKVGIFNNNLDLFSK</sequence>
<dbReference type="SUPFAM" id="SSF54928">
    <property type="entry name" value="RNA-binding domain, RBD"/>
    <property type="match status" value="1"/>
</dbReference>
<dbReference type="InterPro" id="IPR050441">
    <property type="entry name" value="RBM"/>
</dbReference>
<dbReference type="Ensembl" id="ENSCCNT00000001807.1">
    <property type="protein sequence ID" value="ENSCCNP00000001368.1"/>
    <property type="gene ID" value="ENSCCNG00000001517.1"/>
</dbReference>
<dbReference type="Gene3D" id="3.30.70.330">
    <property type="match status" value="1"/>
</dbReference>
<protein>
    <recommendedName>
        <fullName evidence="3">RRM domain-containing protein</fullName>
    </recommendedName>
</protein>
<dbReference type="InterPro" id="IPR035979">
    <property type="entry name" value="RBD_domain_sf"/>
</dbReference>
<accession>A0A8C0W0L4</accession>
<evidence type="ECO:0000256" key="2">
    <source>
        <dbReference type="PROSITE-ProRule" id="PRU00176"/>
    </source>
</evidence>
<dbReference type="InterPro" id="IPR000504">
    <property type="entry name" value="RRM_dom"/>
</dbReference>
<dbReference type="Pfam" id="PF00076">
    <property type="entry name" value="RRM_1"/>
    <property type="match status" value="1"/>
</dbReference>
<evidence type="ECO:0000259" key="3">
    <source>
        <dbReference type="PROSITE" id="PS50102"/>
    </source>
</evidence>
<dbReference type="InterPro" id="IPR012677">
    <property type="entry name" value="Nucleotide-bd_a/b_plait_sf"/>
</dbReference>
<dbReference type="PANTHER" id="PTHR48034">
    <property type="entry name" value="TRANSFORMER-2 SEX-DETERMINING PROTEIN-RELATED"/>
    <property type="match status" value="1"/>
</dbReference>
<proteinExistence type="predicted"/>